<dbReference type="InterPro" id="IPR008906">
    <property type="entry name" value="HATC_C_dom"/>
</dbReference>
<dbReference type="InterPro" id="IPR025398">
    <property type="entry name" value="DUF4371"/>
</dbReference>
<name>A0AA47P6I6_MERPO</name>
<accession>A0AA47P6I6</accession>
<keyword evidence="4" id="KW-1185">Reference proteome</keyword>
<gene>
    <name evidence="3" type="primary">ZMYM1_11</name>
    <name evidence="3" type="ORF">N1851_009255</name>
</gene>
<dbReference type="GO" id="GO:0046983">
    <property type="term" value="F:protein dimerization activity"/>
    <property type="evidence" value="ECO:0007669"/>
    <property type="project" value="InterPro"/>
</dbReference>
<sequence length="521" mass="58262">MWLEKSTSFTCPKIQNEVLQIMSNTIVKMIVQEIKSMPVIHFSLIIDGTQDITGTEQESICIRYVDQDLMPREEFIGLYEVASTTGANLAKMATDVLTRLDLPISQLRGQTYDGASNMSGSGQGVQAILKRQQPLASYVHCGPHCVNLVTQATCTAAPFVRDALTWVHDLGVLFKKSGKSKAIFKDIAVAETGSYTTLKPLCPTRWTVRTPAVRAVLGQYECVLTALEEIGSGSGDNAAKARGLHDHFVKGKTLLGLLVAEEVMGHMEGMQAPLQHSQQTIPGMLKVVSYVKTAMQSKHTEHHFGQIYSRACEMAADLDLESIQAPHVRRPPKHLSNAEPHVHPTVESFYRMHYFNVLDTASVQLSERFDQESLHQIQALEDVLVSGTTNPVVNHYPELNPQLLQIQLAMLKTSHAYSSASDLHKLMKEMVPAVRSLFSQVEILLRILLVVPASSATAERSFSALRRLKNWLRTSMSQQRLNHMSVCHVHKERMDKLNMHHICQQWVSMHDSRRSFFGSFV</sequence>
<dbReference type="EMBL" id="JAOPHQ010001706">
    <property type="protein sequence ID" value="KAK0150020.1"/>
    <property type="molecule type" value="Genomic_DNA"/>
</dbReference>
<dbReference type="Proteomes" id="UP001174136">
    <property type="component" value="Unassembled WGS sequence"/>
</dbReference>
<dbReference type="AlphaFoldDB" id="A0AA47P6I6"/>
<proteinExistence type="predicted"/>
<reference evidence="3" key="1">
    <citation type="journal article" date="2023" name="Front. Mar. Sci.">
        <title>A new Merluccius polli reference genome to investigate the effects of global change in West African waters.</title>
        <authorList>
            <person name="Mateo J.L."/>
            <person name="Blanco-Fernandez C."/>
            <person name="Garcia-Vazquez E."/>
            <person name="Machado-Schiaffino G."/>
        </authorList>
    </citation>
    <scope>NUCLEOTIDE SEQUENCE</scope>
    <source>
        <strain evidence="3">C29</strain>
        <tissue evidence="3">Fin</tissue>
    </source>
</reference>
<comment type="caution">
    <text evidence="3">The sequence shown here is derived from an EMBL/GenBank/DDBJ whole genome shotgun (WGS) entry which is preliminary data.</text>
</comment>
<evidence type="ECO:0000259" key="1">
    <source>
        <dbReference type="Pfam" id="PF05699"/>
    </source>
</evidence>
<dbReference type="InterPro" id="IPR012337">
    <property type="entry name" value="RNaseH-like_sf"/>
</dbReference>
<organism evidence="3 4">
    <name type="scientific">Merluccius polli</name>
    <name type="common">Benguela hake</name>
    <name type="synonym">Merluccius cadenati</name>
    <dbReference type="NCBI Taxonomy" id="89951"/>
    <lineage>
        <taxon>Eukaryota</taxon>
        <taxon>Metazoa</taxon>
        <taxon>Chordata</taxon>
        <taxon>Craniata</taxon>
        <taxon>Vertebrata</taxon>
        <taxon>Euteleostomi</taxon>
        <taxon>Actinopterygii</taxon>
        <taxon>Neopterygii</taxon>
        <taxon>Teleostei</taxon>
        <taxon>Neoteleostei</taxon>
        <taxon>Acanthomorphata</taxon>
        <taxon>Zeiogadaria</taxon>
        <taxon>Gadariae</taxon>
        <taxon>Gadiformes</taxon>
        <taxon>Gadoidei</taxon>
        <taxon>Merlucciidae</taxon>
        <taxon>Merluccius</taxon>
    </lineage>
</organism>
<evidence type="ECO:0000313" key="4">
    <source>
        <dbReference type="Proteomes" id="UP001174136"/>
    </source>
</evidence>
<feature type="domain" description="DUF4371" evidence="2">
    <location>
        <begin position="5"/>
        <end position="121"/>
    </location>
</feature>
<evidence type="ECO:0000313" key="3">
    <source>
        <dbReference type="EMBL" id="KAK0150020.1"/>
    </source>
</evidence>
<dbReference type="Pfam" id="PF05699">
    <property type="entry name" value="Dimer_Tnp_hAT"/>
    <property type="match status" value="1"/>
</dbReference>
<dbReference type="SUPFAM" id="SSF53098">
    <property type="entry name" value="Ribonuclease H-like"/>
    <property type="match status" value="1"/>
</dbReference>
<dbReference type="PANTHER" id="PTHR45749">
    <property type="match status" value="1"/>
</dbReference>
<evidence type="ECO:0000259" key="2">
    <source>
        <dbReference type="Pfam" id="PF14291"/>
    </source>
</evidence>
<feature type="domain" description="HAT C-terminal dimerisation" evidence="1">
    <location>
        <begin position="437"/>
        <end position="482"/>
    </location>
</feature>
<dbReference type="Pfam" id="PF14291">
    <property type="entry name" value="DUF4371"/>
    <property type="match status" value="1"/>
</dbReference>
<protein>
    <submittedName>
        <fullName evidence="3">Zinc finger MYM-type protein 1</fullName>
    </submittedName>
</protein>
<dbReference type="PANTHER" id="PTHR45749:SF21">
    <property type="entry name" value="DUF4371 DOMAIN-CONTAINING PROTEIN"/>
    <property type="match status" value="1"/>
</dbReference>